<dbReference type="InterPro" id="IPR013083">
    <property type="entry name" value="Znf_RING/FYVE/PHD"/>
</dbReference>
<dbReference type="InterPro" id="IPR011016">
    <property type="entry name" value="Znf_RING-CH"/>
</dbReference>
<evidence type="ECO:0000256" key="4">
    <source>
        <dbReference type="SAM" id="MobiDB-lite"/>
    </source>
</evidence>
<evidence type="ECO:0000259" key="5">
    <source>
        <dbReference type="PROSITE" id="PS50994"/>
    </source>
</evidence>
<dbReference type="Pfam" id="PF00665">
    <property type="entry name" value="rve"/>
    <property type="match status" value="1"/>
</dbReference>
<organism evidence="7 8">
    <name type="scientific">Microthlaspi erraticum</name>
    <dbReference type="NCBI Taxonomy" id="1685480"/>
    <lineage>
        <taxon>Eukaryota</taxon>
        <taxon>Viridiplantae</taxon>
        <taxon>Streptophyta</taxon>
        <taxon>Embryophyta</taxon>
        <taxon>Tracheophyta</taxon>
        <taxon>Spermatophyta</taxon>
        <taxon>Magnoliopsida</taxon>
        <taxon>eudicotyledons</taxon>
        <taxon>Gunneridae</taxon>
        <taxon>Pentapetalae</taxon>
        <taxon>rosids</taxon>
        <taxon>malvids</taxon>
        <taxon>Brassicales</taxon>
        <taxon>Brassicaceae</taxon>
        <taxon>Coluteocarpeae</taxon>
        <taxon>Microthlaspi</taxon>
    </lineage>
</organism>
<dbReference type="GO" id="GO:0015074">
    <property type="term" value="P:DNA integration"/>
    <property type="evidence" value="ECO:0007669"/>
    <property type="project" value="InterPro"/>
</dbReference>
<evidence type="ECO:0000313" key="7">
    <source>
        <dbReference type="EMBL" id="CAA7048379.1"/>
    </source>
</evidence>
<gene>
    <name evidence="7" type="ORF">MERR_LOCUS35614</name>
</gene>
<dbReference type="SUPFAM" id="SSF57850">
    <property type="entry name" value="RING/U-box"/>
    <property type="match status" value="1"/>
</dbReference>
<evidence type="ECO:0008006" key="9">
    <source>
        <dbReference type="Google" id="ProtNLM"/>
    </source>
</evidence>
<feature type="domain" description="RING-CH-type" evidence="6">
    <location>
        <begin position="61"/>
        <end position="123"/>
    </location>
</feature>
<dbReference type="SUPFAM" id="SSF53098">
    <property type="entry name" value="Ribonuclease H-like"/>
    <property type="match status" value="1"/>
</dbReference>
<dbReference type="Pfam" id="PF12906">
    <property type="entry name" value="RINGv"/>
    <property type="match status" value="1"/>
</dbReference>
<keyword evidence="1" id="KW-0479">Metal-binding</keyword>
<feature type="domain" description="Integrase catalytic" evidence="5">
    <location>
        <begin position="188"/>
        <end position="305"/>
    </location>
</feature>
<evidence type="ECO:0000256" key="2">
    <source>
        <dbReference type="ARBA" id="ARBA00022771"/>
    </source>
</evidence>
<dbReference type="GO" id="GO:0008270">
    <property type="term" value="F:zinc ion binding"/>
    <property type="evidence" value="ECO:0007669"/>
    <property type="project" value="UniProtKB-KW"/>
</dbReference>
<keyword evidence="2" id="KW-0863">Zinc-finger</keyword>
<dbReference type="InterPro" id="IPR001584">
    <property type="entry name" value="Integrase_cat-core"/>
</dbReference>
<dbReference type="Gene3D" id="3.30.420.10">
    <property type="entry name" value="Ribonuclease H-like superfamily/Ribonuclease H"/>
    <property type="match status" value="1"/>
</dbReference>
<feature type="compositionally biased region" description="Acidic residues" evidence="4">
    <location>
        <begin position="39"/>
        <end position="56"/>
    </location>
</feature>
<reference evidence="7" key="1">
    <citation type="submission" date="2020-01" db="EMBL/GenBank/DDBJ databases">
        <authorList>
            <person name="Mishra B."/>
        </authorList>
    </citation>
    <scope>NUCLEOTIDE SEQUENCE [LARGE SCALE GENOMIC DNA]</scope>
</reference>
<dbReference type="PROSITE" id="PS50994">
    <property type="entry name" value="INTEGRASE"/>
    <property type="match status" value="1"/>
</dbReference>
<dbReference type="PANTHER" id="PTHR46347:SF2">
    <property type="entry name" value="OS02G0132300 PROTEIN"/>
    <property type="match status" value="1"/>
</dbReference>
<dbReference type="EMBL" id="CACVBM020001385">
    <property type="protein sequence ID" value="CAA7048379.1"/>
    <property type="molecule type" value="Genomic_DNA"/>
</dbReference>
<comment type="caution">
    <text evidence="7">The sequence shown here is derived from an EMBL/GenBank/DDBJ whole genome shotgun (WGS) entry which is preliminary data.</text>
</comment>
<evidence type="ECO:0000256" key="3">
    <source>
        <dbReference type="ARBA" id="ARBA00022833"/>
    </source>
</evidence>
<evidence type="ECO:0000313" key="8">
    <source>
        <dbReference type="Proteomes" id="UP000467841"/>
    </source>
</evidence>
<feature type="compositionally biased region" description="Acidic residues" evidence="4">
    <location>
        <begin position="1"/>
        <end position="11"/>
    </location>
</feature>
<sequence>MQLLPSDDDDDRKEQILLEESTSSNEIVAAERGDRIVEEGEVSEIAESDDDDDDDETTHLVAGGDQPQCRICLDVGGEDLIGPCNCKGTQKYVHRSCLDNWRSTKEGFAFSHCTECRAVFKLRANVPPDRWWLRLRFQLLVARDHAFIFITVQMVLSLGRDEEGCSWVAKCNTCALVKAEHQVPGGLLQSLPIPEWKWDRITMDFVVGLPFEDFRCYWVIVDRLTKSAHFLAIKKTDGAAVLARKFVREIVRLHGVPASIVSDRDPRFTSEFWRAFQAEMGTKVHLSTAYHPQTDAFRRVLAWLH</sequence>
<proteinExistence type="predicted"/>
<evidence type="ECO:0000256" key="1">
    <source>
        <dbReference type="ARBA" id="ARBA00022723"/>
    </source>
</evidence>
<keyword evidence="3" id="KW-0862">Zinc</keyword>
<dbReference type="SMART" id="SM00744">
    <property type="entry name" value="RINGv"/>
    <property type="match status" value="1"/>
</dbReference>
<dbReference type="InterPro" id="IPR036397">
    <property type="entry name" value="RNaseH_sf"/>
</dbReference>
<dbReference type="PROSITE" id="PS51292">
    <property type="entry name" value="ZF_RING_CH"/>
    <property type="match status" value="1"/>
</dbReference>
<feature type="compositionally biased region" description="Basic and acidic residues" evidence="4">
    <location>
        <begin position="29"/>
        <end position="38"/>
    </location>
</feature>
<feature type="region of interest" description="Disordered" evidence="4">
    <location>
        <begin position="1"/>
        <end position="62"/>
    </location>
</feature>
<evidence type="ECO:0000259" key="6">
    <source>
        <dbReference type="PROSITE" id="PS51292"/>
    </source>
</evidence>
<dbReference type="CDD" id="cd16495">
    <property type="entry name" value="RING_CH-C4HC3_MARCH"/>
    <property type="match status" value="1"/>
</dbReference>
<protein>
    <recommendedName>
        <fullName evidence="9">RING-CH-type domain-containing protein</fullName>
    </recommendedName>
</protein>
<dbReference type="PANTHER" id="PTHR46347">
    <property type="entry name" value="RING/FYVE/PHD ZINC FINGER SUPERFAMILY PROTEIN"/>
    <property type="match status" value="1"/>
</dbReference>
<dbReference type="AlphaFoldDB" id="A0A6D2JW71"/>
<keyword evidence="8" id="KW-1185">Reference proteome</keyword>
<dbReference type="Proteomes" id="UP000467841">
    <property type="component" value="Unassembled WGS sequence"/>
</dbReference>
<dbReference type="Gene3D" id="3.30.40.10">
    <property type="entry name" value="Zinc/RING finger domain, C3HC4 (zinc finger)"/>
    <property type="match status" value="1"/>
</dbReference>
<name>A0A6D2JW71_9BRAS</name>
<dbReference type="OrthoDB" id="264354at2759"/>
<dbReference type="GO" id="GO:0003676">
    <property type="term" value="F:nucleic acid binding"/>
    <property type="evidence" value="ECO:0007669"/>
    <property type="project" value="InterPro"/>
</dbReference>
<dbReference type="InterPro" id="IPR012337">
    <property type="entry name" value="RNaseH-like_sf"/>
</dbReference>
<accession>A0A6D2JW71</accession>